<sequence length="109" mass="10905">MVRKAFLMFSIALGAAASGAQASDFGPWLVNTGGDLEVVHGPRPANVVGGTHAAISGGGDDMTYQASAGARTQEPGQIATLIGGGDGAQLVYQQAAPAAGRLLADAQRR</sequence>
<protein>
    <recommendedName>
        <fullName evidence="4">Curlin</fullName>
    </recommendedName>
</protein>
<name>A0ABN1FGV5_9PROT</name>
<dbReference type="RefSeq" id="WP_343896290.1">
    <property type="nucleotide sequence ID" value="NZ_BAAAFZ010000048.1"/>
</dbReference>
<dbReference type="Proteomes" id="UP001501588">
    <property type="component" value="Unassembled WGS sequence"/>
</dbReference>
<keyword evidence="1" id="KW-0732">Signal</keyword>
<dbReference type="EMBL" id="BAAAFZ010000048">
    <property type="protein sequence ID" value="GAA0590489.1"/>
    <property type="molecule type" value="Genomic_DNA"/>
</dbReference>
<evidence type="ECO:0000256" key="1">
    <source>
        <dbReference type="SAM" id="SignalP"/>
    </source>
</evidence>
<comment type="caution">
    <text evidence="2">The sequence shown here is derived from an EMBL/GenBank/DDBJ whole genome shotgun (WGS) entry which is preliminary data.</text>
</comment>
<evidence type="ECO:0008006" key="4">
    <source>
        <dbReference type="Google" id="ProtNLM"/>
    </source>
</evidence>
<gene>
    <name evidence="2" type="ORF">GCM10009416_31230</name>
</gene>
<evidence type="ECO:0000313" key="3">
    <source>
        <dbReference type="Proteomes" id="UP001501588"/>
    </source>
</evidence>
<reference evidence="2 3" key="1">
    <citation type="journal article" date="2019" name="Int. J. Syst. Evol. Microbiol.">
        <title>The Global Catalogue of Microorganisms (GCM) 10K type strain sequencing project: providing services to taxonomists for standard genome sequencing and annotation.</title>
        <authorList>
            <consortium name="The Broad Institute Genomics Platform"/>
            <consortium name="The Broad Institute Genome Sequencing Center for Infectious Disease"/>
            <person name="Wu L."/>
            <person name="Ma J."/>
        </authorList>
    </citation>
    <scope>NUCLEOTIDE SEQUENCE [LARGE SCALE GENOMIC DNA]</scope>
    <source>
        <strain evidence="2 3">JCM 9933</strain>
    </source>
</reference>
<accession>A0ABN1FGV5</accession>
<keyword evidence="3" id="KW-1185">Reference proteome</keyword>
<evidence type="ECO:0000313" key="2">
    <source>
        <dbReference type="EMBL" id="GAA0590489.1"/>
    </source>
</evidence>
<proteinExistence type="predicted"/>
<feature type="chain" id="PRO_5046806020" description="Curlin" evidence="1">
    <location>
        <begin position="23"/>
        <end position="109"/>
    </location>
</feature>
<feature type="signal peptide" evidence="1">
    <location>
        <begin position="1"/>
        <end position="22"/>
    </location>
</feature>
<organism evidence="2 3">
    <name type="scientific">Craurococcus roseus</name>
    <dbReference type="NCBI Taxonomy" id="77585"/>
    <lineage>
        <taxon>Bacteria</taxon>
        <taxon>Pseudomonadati</taxon>
        <taxon>Pseudomonadota</taxon>
        <taxon>Alphaproteobacteria</taxon>
        <taxon>Acetobacterales</taxon>
        <taxon>Acetobacteraceae</taxon>
        <taxon>Craurococcus</taxon>
    </lineage>
</organism>